<dbReference type="AlphaFoldDB" id="A0A0K8MII6"/>
<sequence>MKEAWTRRVSWGLLFSWLWLDYIFKGSQNGRDMFILGRVSELTGGERGRYTEFENKSKGENYACNKYKITRRYYGMG</sequence>
<evidence type="ECO:0000313" key="1">
    <source>
        <dbReference type="EMBL" id="GAO99694.1"/>
    </source>
</evidence>
<reference evidence="1 2" key="1">
    <citation type="journal article" date="2015" name="BMC Genomics">
        <title>Comparative genomics of Fructobacillus spp. and Leuconostoc spp. reveals niche-specific evolution of Fructobacillus spp.</title>
        <authorList>
            <person name="Endo A."/>
            <person name="Tanizawa Y."/>
            <person name="Tanaka N."/>
            <person name="Maeno S."/>
            <person name="Kumar H."/>
            <person name="Shiwa Y."/>
            <person name="Okada S."/>
            <person name="Yoshikawa H."/>
            <person name="Dicks L."/>
            <person name="Nakagawa J."/>
            <person name="Arita M."/>
        </authorList>
    </citation>
    <scope>NUCLEOTIDE SEQUENCE [LARGE SCALE GENOMIC DNA]</scope>
    <source>
        <strain evidence="1 2">JCM 12225</strain>
    </source>
</reference>
<dbReference type="Proteomes" id="UP000253891">
    <property type="component" value="Unassembled WGS sequence"/>
</dbReference>
<gene>
    <name evidence="1" type="ORF">FFIC_231810</name>
</gene>
<keyword evidence="2" id="KW-1185">Reference proteome</keyword>
<evidence type="ECO:0000313" key="2">
    <source>
        <dbReference type="Proteomes" id="UP000253891"/>
    </source>
</evidence>
<protein>
    <submittedName>
        <fullName evidence="1">ABC-type transporter, periplasmic subunit (Precursor)</fullName>
    </submittedName>
</protein>
<accession>A0A0K8MII6</accession>
<proteinExistence type="predicted"/>
<dbReference type="EMBL" id="DF968000">
    <property type="protein sequence ID" value="GAO99694.1"/>
    <property type="molecule type" value="Genomic_DNA"/>
</dbReference>
<organism evidence="1 2">
    <name type="scientific">Fructobacillus ficulneus</name>
    <dbReference type="NCBI Taxonomy" id="157463"/>
    <lineage>
        <taxon>Bacteria</taxon>
        <taxon>Bacillati</taxon>
        <taxon>Bacillota</taxon>
        <taxon>Bacilli</taxon>
        <taxon>Lactobacillales</taxon>
        <taxon>Lactobacillaceae</taxon>
        <taxon>Fructobacillus</taxon>
    </lineage>
</organism>
<name>A0A0K8MII6_9LACO</name>
<dbReference type="STRING" id="157463.GCA_001047075_00615"/>